<dbReference type="Proteomes" id="UP000245207">
    <property type="component" value="Unassembled WGS sequence"/>
</dbReference>
<keyword evidence="1" id="KW-0863">Zinc-finger</keyword>
<evidence type="ECO:0000313" key="5">
    <source>
        <dbReference type="Proteomes" id="UP000245207"/>
    </source>
</evidence>
<feature type="domain" description="RING-type" evidence="2">
    <location>
        <begin position="123"/>
        <end position="167"/>
    </location>
</feature>
<evidence type="ECO:0000313" key="4">
    <source>
        <dbReference type="EMBL" id="PWA78256.1"/>
    </source>
</evidence>
<dbReference type="AlphaFoldDB" id="A0A2U1NXL1"/>
<dbReference type="SUPFAM" id="SSF57850">
    <property type="entry name" value="RING/U-box"/>
    <property type="match status" value="1"/>
</dbReference>
<dbReference type="InterPro" id="IPR001841">
    <property type="entry name" value="Znf_RING"/>
</dbReference>
<evidence type="ECO:0000259" key="2">
    <source>
        <dbReference type="PROSITE" id="PS50089"/>
    </source>
</evidence>
<evidence type="ECO:0000259" key="3">
    <source>
        <dbReference type="PROSITE" id="PS50966"/>
    </source>
</evidence>
<protein>
    <recommendedName>
        <fullName evidence="6">SWIM-type domain-containing protein</fullName>
    </recommendedName>
</protein>
<evidence type="ECO:0008006" key="6">
    <source>
        <dbReference type="Google" id="ProtNLM"/>
    </source>
</evidence>
<dbReference type="PANTHER" id="PTHR21540">
    <property type="entry name" value="RING FINGER AND SWIM DOMAIN-CONTAINING PROTEIN 2"/>
    <property type="match status" value="1"/>
</dbReference>
<dbReference type="Gene3D" id="3.30.40.10">
    <property type="entry name" value="Zinc/RING finger domain, C3HC4 (zinc finger)"/>
    <property type="match status" value="1"/>
</dbReference>
<dbReference type="InterPro" id="IPR013083">
    <property type="entry name" value="Znf_RING/FYVE/PHD"/>
</dbReference>
<dbReference type="Pfam" id="PF13639">
    <property type="entry name" value="zf-RING_2"/>
    <property type="match status" value="1"/>
</dbReference>
<proteinExistence type="predicted"/>
<evidence type="ECO:0000256" key="1">
    <source>
        <dbReference type="PROSITE-ProRule" id="PRU00175"/>
    </source>
</evidence>
<dbReference type="PANTHER" id="PTHR21540:SF0">
    <property type="entry name" value="PHD FAMILY PROTEIN"/>
    <property type="match status" value="1"/>
</dbReference>
<organism evidence="4 5">
    <name type="scientific">Artemisia annua</name>
    <name type="common">Sweet wormwood</name>
    <dbReference type="NCBI Taxonomy" id="35608"/>
    <lineage>
        <taxon>Eukaryota</taxon>
        <taxon>Viridiplantae</taxon>
        <taxon>Streptophyta</taxon>
        <taxon>Embryophyta</taxon>
        <taxon>Tracheophyta</taxon>
        <taxon>Spermatophyta</taxon>
        <taxon>Magnoliopsida</taxon>
        <taxon>eudicotyledons</taxon>
        <taxon>Gunneridae</taxon>
        <taxon>Pentapetalae</taxon>
        <taxon>asterids</taxon>
        <taxon>campanulids</taxon>
        <taxon>Asterales</taxon>
        <taxon>Asteraceae</taxon>
        <taxon>Asteroideae</taxon>
        <taxon>Anthemideae</taxon>
        <taxon>Artemisiinae</taxon>
        <taxon>Artemisia</taxon>
    </lineage>
</organism>
<reference evidence="4 5" key="1">
    <citation type="journal article" date="2018" name="Mol. Plant">
        <title>The genome of Artemisia annua provides insight into the evolution of Asteraceae family and artemisinin biosynthesis.</title>
        <authorList>
            <person name="Shen Q."/>
            <person name="Zhang L."/>
            <person name="Liao Z."/>
            <person name="Wang S."/>
            <person name="Yan T."/>
            <person name="Shi P."/>
            <person name="Liu M."/>
            <person name="Fu X."/>
            <person name="Pan Q."/>
            <person name="Wang Y."/>
            <person name="Lv Z."/>
            <person name="Lu X."/>
            <person name="Zhang F."/>
            <person name="Jiang W."/>
            <person name="Ma Y."/>
            <person name="Chen M."/>
            <person name="Hao X."/>
            <person name="Li L."/>
            <person name="Tang Y."/>
            <person name="Lv G."/>
            <person name="Zhou Y."/>
            <person name="Sun X."/>
            <person name="Brodelius P.E."/>
            <person name="Rose J.K.C."/>
            <person name="Tang K."/>
        </authorList>
    </citation>
    <scope>NUCLEOTIDE SEQUENCE [LARGE SCALE GENOMIC DNA]</scope>
    <source>
        <strain evidence="5">cv. Huhao1</strain>
        <tissue evidence="4">Leaf</tissue>
    </source>
</reference>
<keyword evidence="5" id="KW-1185">Reference proteome</keyword>
<sequence>MQPSTSSPESRLLHRSNNEFFILDTTTGNVYSVILTITPSCTCPNPTTPCKHILFLYIHVFSLPLNDSCLRRISLRPCQLTRLLSTQVSRVSLASENIRRRFLEMYRNGKKVIKVVVEKGSTCPICLEEMESGGRRVVACATCKNPIHEMCLMMWKKRRSRTCVFCRARWKGIGDKDKYINLSAYVAEDENNYGVNVN</sequence>
<name>A0A2U1NXL1_ARTAN</name>
<dbReference type="EMBL" id="PKPP01002013">
    <property type="protein sequence ID" value="PWA78256.1"/>
    <property type="molecule type" value="Genomic_DNA"/>
</dbReference>
<dbReference type="PROSITE" id="PS50966">
    <property type="entry name" value="ZF_SWIM"/>
    <property type="match status" value="1"/>
</dbReference>
<dbReference type="InterPro" id="IPR007527">
    <property type="entry name" value="Znf_SWIM"/>
</dbReference>
<dbReference type="OrthoDB" id="2122982at2759"/>
<dbReference type="GO" id="GO:0008270">
    <property type="term" value="F:zinc ion binding"/>
    <property type="evidence" value="ECO:0007669"/>
    <property type="project" value="UniProtKB-KW"/>
</dbReference>
<dbReference type="InterPro" id="IPR039903">
    <property type="entry name" value="Zswim2"/>
</dbReference>
<accession>A0A2U1NXL1</accession>
<keyword evidence="1" id="KW-0479">Metal-binding</keyword>
<comment type="caution">
    <text evidence="4">The sequence shown here is derived from an EMBL/GenBank/DDBJ whole genome shotgun (WGS) entry which is preliminary data.</text>
</comment>
<keyword evidence="1" id="KW-0862">Zinc</keyword>
<dbReference type="GO" id="GO:0061630">
    <property type="term" value="F:ubiquitin protein ligase activity"/>
    <property type="evidence" value="ECO:0007669"/>
    <property type="project" value="InterPro"/>
</dbReference>
<gene>
    <name evidence="4" type="ORF">CTI12_AA214130</name>
</gene>
<dbReference type="PROSITE" id="PS50089">
    <property type="entry name" value="ZF_RING_2"/>
    <property type="match status" value="1"/>
</dbReference>
<feature type="domain" description="SWIM-type" evidence="3">
    <location>
        <begin position="31"/>
        <end position="61"/>
    </location>
</feature>